<evidence type="ECO:0000256" key="1">
    <source>
        <dbReference type="SAM" id="Phobius"/>
    </source>
</evidence>
<evidence type="ECO:0008006" key="4">
    <source>
        <dbReference type="Google" id="ProtNLM"/>
    </source>
</evidence>
<dbReference type="EMBL" id="FTOI01000002">
    <property type="protein sequence ID" value="SIS48628.1"/>
    <property type="molecule type" value="Genomic_DNA"/>
</dbReference>
<dbReference type="OrthoDB" id="1111222at2"/>
<keyword evidence="3" id="KW-1185">Reference proteome</keyword>
<dbReference type="Proteomes" id="UP000185839">
    <property type="component" value="Unassembled WGS sequence"/>
</dbReference>
<evidence type="ECO:0000313" key="2">
    <source>
        <dbReference type="EMBL" id="SIS48628.1"/>
    </source>
</evidence>
<dbReference type="RefSeq" id="WP_076384960.1">
    <property type="nucleotide sequence ID" value="NZ_FTOI01000002.1"/>
</dbReference>
<proteinExistence type="predicted"/>
<sequence length="385" mass="44832">MNKTFQLYGIIFIILMLVLALLELNKTEVTDWRKNFEVNQKSPFGLFVFNKEANHLLNNELNRSDRSPYEHYKTQKENLHNILIIQSEIDFESWKKILEHVKSGSDALIIAEDFHPMIADSLHFKTSNVSLRTDNILTLTDDKFSNDSIKIDKLPAGQGFSAIDKDQEILGKALLDGGKVNFIKINVGKGHFYLHTEPLILTNYYLLKPENQKYVQDVFSYLPKRKTIWFTQSNKANTESQSPLRFILSKPPLRFAWWLFLAGLLLFVIFNAKRKQRIVPVIEPLKNKSVEFVKSIGNLYLQEGDFHEMMAKKAQYFLNRVRHELMIDTQHLDEKFVQSLHLKTGKSLEKINKAIDFIKRGQDPSASVMKEDLMQMNRLLDEILK</sequence>
<organism evidence="2 3">
    <name type="scientific">Kaistella chaponensis</name>
    <dbReference type="NCBI Taxonomy" id="713588"/>
    <lineage>
        <taxon>Bacteria</taxon>
        <taxon>Pseudomonadati</taxon>
        <taxon>Bacteroidota</taxon>
        <taxon>Flavobacteriia</taxon>
        <taxon>Flavobacteriales</taxon>
        <taxon>Weeksellaceae</taxon>
        <taxon>Chryseobacterium group</taxon>
        <taxon>Kaistella</taxon>
    </lineage>
</organism>
<reference evidence="3" key="1">
    <citation type="submission" date="2017-01" db="EMBL/GenBank/DDBJ databases">
        <authorList>
            <person name="Varghese N."/>
            <person name="Submissions S."/>
        </authorList>
    </citation>
    <scope>NUCLEOTIDE SEQUENCE [LARGE SCALE GENOMIC DNA]</scope>
    <source>
        <strain evidence="3">DSM 23145</strain>
    </source>
</reference>
<dbReference type="AlphaFoldDB" id="A0A1N7JH56"/>
<gene>
    <name evidence="2" type="ORF">SAMN05421789_10247</name>
</gene>
<keyword evidence="1" id="KW-1133">Transmembrane helix</keyword>
<dbReference type="STRING" id="713588.SAMN05421789_10247"/>
<protein>
    <recommendedName>
        <fullName evidence="4">DUF4350 domain-containing protein</fullName>
    </recommendedName>
</protein>
<accession>A0A1N7JH56</accession>
<feature type="transmembrane region" description="Helical" evidence="1">
    <location>
        <begin position="255"/>
        <end position="272"/>
    </location>
</feature>
<keyword evidence="1" id="KW-0812">Transmembrane</keyword>
<feature type="transmembrane region" description="Helical" evidence="1">
    <location>
        <begin position="6"/>
        <end position="24"/>
    </location>
</feature>
<name>A0A1N7JH56_9FLAO</name>
<keyword evidence="1" id="KW-0472">Membrane</keyword>
<evidence type="ECO:0000313" key="3">
    <source>
        <dbReference type="Proteomes" id="UP000185839"/>
    </source>
</evidence>